<dbReference type="EMBL" id="CP163444">
    <property type="protein sequence ID" value="XDQ69215.1"/>
    <property type="molecule type" value="Genomic_DNA"/>
</dbReference>
<gene>
    <name evidence="2" type="ORF">AB5J54_01125</name>
</gene>
<reference evidence="2" key="1">
    <citation type="submission" date="2024-07" db="EMBL/GenBank/DDBJ databases">
        <authorList>
            <person name="Yu S.T."/>
        </authorList>
    </citation>
    <scope>NUCLEOTIDE SEQUENCE</scope>
    <source>
        <strain evidence="2">R44</strain>
    </source>
</reference>
<name>A0AB39STZ1_9ACTN</name>
<organism evidence="2">
    <name type="scientific">Streptomyces sp. R44</name>
    <dbReference type="NCBI Taxonomy" id="3238633"/>
    <lineage>
        <taxon>Bacteria</taxon>
        <taxon>Bacillati</taxon>
        <taxon>Actinomycetota</taxon>
        <taxon>Actinomycetes</taxon>
        <taxon>Kitasatosporales</taxon>
        <taxon>Streptomycetaceae</taxon>
        <taxon>Streptomyces</taxon>
    </lineage>
</organism>
<protein>
    <submittedName>
        <fullName evidence="2">Uncharacterized protein</fullName>
    </submittedName>
</protein>
<dbReference type="AlphaFoldDB" id="A0AB39STZ1"/>
<accession>A0AB39STZ1</accession>
<evidence type="ECO:0000256" key="1">
    <source>
        <dbReference type="SAM" id="MobiDB-lite"/>
    </source>
</evidence>
<proteinExistence type="predicted"/>
<feature type="region of interest" description="Disordered" evidence="1">
    <location>
        <begin position="50"/>
        <end position="74"/>
    </location>
</feature>
<feature type="compositionally biased region" description="Basic and acidic residues" evidence="1">
    <location>
        <begin position="50"/>
        <end position="61"/>
    </location>
</feature>
<dbReference type="RefSeq" id="WP_369141956.1">
    <property type="nucleotide sequence ID" value="NZ_CP163444.1"/>
</dbReference>
<evidence type="ECO:0000313" key="2">
    <source>
        <dbReference type="EMBL" id="XDQ69215.1"/>
    </source>
</evidence>
<sequence length="74" mass="8091">MTTWRLRERTEIGGAGEVRGCTNGRHSPFHGAVALHQPCRDTALLDLREEHRGLGPSEFRDSSVLGEAPQGPRG</sequence>